<gene>
    <name evidence="4" type="ORF">JOF28_001868</name>
</gene>
<evidence type="ECO:0000313" key="4">
    <source>
        <dbReference type="EMBL" id="MBP1326636.1"/>
    </source>
</evidence>
<protein>
    <submittedName>
        <fullName evidence="4">Uncharacterized protein YndB with AHSA1/START domain</fullName>
    </submittedName>
</protein>
<comment type="similarity">
    <text evidence="1">Belongs to the AHA1 family.</text>
</comment>
<sequence>MTTPIEVSQQLNSVTRSLRFTELDGAPLNVQTLTQSLPTSLDEVWAAVSRADRIAAWFLPLTGDLSLGGRYQFAGNAGGEVLECHPPVADSGESGESADTSETETSAPAARTAGYRVTWEMGGGATWLTVRLSSQGPAQTRFELEHAALAADVPADMWETFGPGATGVGWDGGLLGLSLHLGAVAGSLSPAEAEAWATTAEGQSFYRGAADHWAVAHVAAGASIEQAQRSADATFGFYTGQAPSA</sequence>
<dbReference type="Gene3D" id="3.30.530.20">
    <property type="match status" value="1"/>
</dbReference>
<dbReference type="SUPFAM" id="SSF55961">
    <property type="entry name" value="Bet v1-like"/>
    <property type="match status" value="1"/>
</dbReference>
<dbReference type="AlphaFoldDB" id="A0A940PYT9"/>
<feature type="domain" description="Activator of Hsp90 ATPase homologue 1/2-like C-terminal" evidence="3">
    <location>
        <begin position="39"/>
        <end position="158"/>
    </location>
</feature>
<dbReference type="InterPro" id="IPR013538">
    <property type="entry name" value="ASHA1/2-like_C"/>
</dbReference>
<reference evidence="4" key="1">
    <citation type="submission" date="2021-02" db="EMBL/GenBank/DDBJ databases">
        <title>Sequencing the genomes of 1000 actinobacteria strains.</title>
        <authorList>
            <person name="Klenk H.-P."/>
        </authorList>
    </citation>
    <scope>NUCLEOTIDE SEQUENCE</scope>
    <source>
        <strain evidence="4">DSM 22850</strain>
    </source>
</reference>
<evidence type="ECO:0000313" key="5">
    <source>
        <dbReference type="Proteomes" id="UP000675163"/>
    </source>
</evidence>
<evidence type="ECO:0000256" key="2">
    <source>
        <dbReference type="SAM" id="MobiDB-lite"/>
    </source>
</evidence>
<evidence type="ECO:0000256" key="1">
    <source>
        <dbReference type="ARBA" id="ARBA00006817"/>
    </source>
</evidence>
<dbReference type="RefSeq" id="WP_342452137.1">
    <property type="nucleotide sequence ID" value="NZ_JAFIDA010000001.1"/>
</dbReference>
<accession>A0A940PYT9</accession>
<name>A0A940PYT9_9MICO</name>
<proteinExistence type="inferred from homology"/>
<evidence type="ECO:0000259" key="3">
    <source>
        <dbReference type="Pfam" id="PF08327"/>
    </source>
</evidence>
<dbReference type="Proteomes" id="UP000675163">
    <property type="component" value="Unassembled WGS sequence"/>
</dbReference>
<dbReference type="InterPro" id="IPR023393">
    <property type="entry name" value="START-like_dom_sf"/>
</dbReference>
<keyword evidence="5" id="KW-1185">Reference proteome</keyword>
<organism evidence="4 5">
    <name type="scientific">Leucobacter exalbidus</name>
    <dbReference type="NCBI Taxonomy" id="662960"/>
    <lineage>
        <taxon>Bacteria</taxon>
        <taxon>Bacillati</taxon>
        <taxon>Actinomycetota</taxon>
        <taxon>Actinomycetes</taxon>
        <taxon>Micrococcales</taxon>
        <taxon>Microbacteriaceae</taxon>
        <taxon>Leucobacter</taxon>
    </lineage>
</organism>
<dbReference type="Pfam" id="PF08327">
    <property type="entry name" value="AHSA1"/>
    <property type="match status" value="1"/>
</dbReference>
<feature type="compositionally biased region" description="Polar residues" evidence="2">
    <location>
        <begin position="97"/>
        <end position="106"/>
    </location>
</feature>
<feature type="region of interest" description="Disordered" evidence="2">
    <location>
        <begin position="85"/>
        <end position="112"/>
    </location>
</feature>
<comment type="caution">
    <text evidence="4">The sequence shown here is derived from an EMBL/GenBank/DDBJ whole genome shotgun (WGS) entry which is preliminary data.</text>
</comment>
<dbReference type="EMBL" id="JAFIDA010000001">
    <property type="protein sequence ID" value="MBP1326636.1"/>
    <property type="molecule type" value="Genomic_DNA"/>
</dbReference>